<dbReference type="InterPro" id="IPR028978">
    <property type="entry name" value="Chorismate_lyase_/UTRA_dom_sf"/>
</dbReference>
<evidence type="ECO:0000259" key="4">
    <source>
        <dbReference type="PROSITE" id="PS50949"/>
    </source>
</evidence>
<dbReference type="GO" id="GO:0003677">
    <property type="term" value="F:DNA binding"/>
    <property type="evidence" value="ECO:0007669"/>
    <property type="project" value="UniProtKB-KW"/>
</dbReference>
<dbReference type="InterPro" id="IPR000524">
    <property type="entry name" value="Tscrpt_reg_HTH_GntR"/>
</dbReference>
<dbReference type="CDD" id="cd07377">
    <property type="entry name" value="WHTH_GntR"/>
    <property type="match status" value="1"/>
</dbReference>
<dbReference type="NCBIfam" id="TIGR02325">
    <property type="entry name" value="C_P_lyase_phnF"/>
    <property type="match status" value="1"/>
</dbReference>
<dbReference type="Pfam" id="PF07702">
    <property type="entry name" value="UTRA"/>
    <property type="match status" value="1"/>
</dbReference>
<comment type="caution">
    <text evidence="5">The sequence shown here is derived from an EMBL/GenBank/DDBJ whole genome shotgun (WGS) entry which is preliminary data.</text>
</comment>
<keyword evidence="6" id="KW-1185">Reference proteome</keyword>
<evidence type="ECO:0000256" key="3">
    <source>
        <dbReference type="ARBA" id="ARBA00023163"/>
    </source>
</evidence>
<dbReference type="PANTHER" id="PTHR44846">
    <property type="entry name" value="MANNOSYL-D-GLYCERATE TRANSPORT/METABOLISM SYSTEM REPRESSOR MNGR-RELATED"/>
    <property type="match status" value="1"/>
</dbReference>
<dbReference type="Proteomes" id="UP000308430">
    <property type="component" value="Unassembled WGS sequence"/>
</dbReference>
<dbReference type="Pfam" id="PF00392">
    <property type="entry name" value="GntR"/>
    <property type="match status" value="1"/>
</dbReference>
<dbReference type="Gene3D" id="1.10.10.10">
    <property type="entry name" value="Winged helix-like DNA-binding domain superfamily/Winged helix DNA-binding domain"/>
    <property type="match status" value="1"/>
</dbReference>
<dbReference type="RefSeq" id="WP_136349109.1">
    <property type="nucleotide sequence ID" value="NZ_SSOC01000005.1"/>
</dbReference>
<dbReference type="Gene3D" id="3.40.1410.10">
    <property type="entry name" value="Chorismate lyase-like"/>
    <property type="match status" value="1"/>
</dbReference>
<dbReference type="PROSITE" id="PS50949">
    <property type="entry name" value="HTH_GNTR"/>
    <property type="match status" value="1"/>
</dbReference>
<accession>A0A4S4AVB8</accession>
<dbReference type="SMART" id="SM00345">
    <property type="entry name" value="HTH_GNTR"/>
    <property type="match status" value="1"/>
</dbReference>
<evidence type="ECO:0000256" key="2">
    <source>
        <dbReference type="ARBA" id="ARBA00023125"/>
    </source>
</evidence>
<dbReference type="SUPFAM" id="SSF46785">
    <property type="entry name" value="Winged helix' DNA-binding domain"/>
    <property type="match status" value="1"/>
</dbReference>
<dbReference type="InterPro" id="IPR036390">
    <property type="entry name" value="WH_DNA-bd_sf"/>
</dbReference>
<dbReference type="InterPro" id="IPR036388">
    <property type="entry name" value="WH-like_DNA-bd_sf"/>
</dbReference>
<gene>
    <name evidence="5" type="primary">phnF</name>
    <name evidence="5" type="ORF">E6C76_15370</name>
</gene>
<dbReference type="PRINTS" id="PR00035">
    <property type="entry name" value="HTHGNTR"/>
</dbReference>
<keyword evidence="3" id="KW-0804">Transcription</keyword>
<evidence type="ECO:0000256" key="1">
    <source>
        <dbReference type="ARBA" id="ARBA00023015"/>
    </source>
</evidence>
<sequence length="238" mass="26352">MERTNGIALWRQIERTLAEEIHGPAYRPGDRLPTEAELAARFGVNRHTLRRALSALQEAGLVSIEQGRGTFVHADVMEYQIGKRTRFSENVLHSRRQPGGRLLRAQEVPAGAETARALGLRPGTPVLLLEMLREADGLPVSLAIHYFPKERCAGLIEAYEHSGSITSALFSLGIKDYTRAQTRVTTRLPLGDEARLLRQARSQPVLVSEGVNLDPDGLPLEYSVACFAGQRVQFVFDT</sequence>
<organism evidence="5 6">
    <name type="scientific">Pseudothauera nasutitermitis</name>
    <dbReference type="NCBI Taxonomy" id="2565930"/>
    <lineage>
        <taxon>Bacteria</taxon>
        <taxon>Pseudomonadati</taxon>
        <taxon>Pseudomonadota</taxon>
        <taxon>Betaproteobacteria</taxon>
        <taxon>Rhodocyclales</taxon>
        <taxon>Zoogloeaceae</taxon>
        <taxon>Pseudothauera</taxon>
    </lineage>
</organism>
<dbReference type="InterPro" id="IPR011663">
    <property type="entry name" value="UTRA"/>
</dbReference>
<dbReference type="GO" id="GO:0003700">
    <property type="term" value="F:DNA-binding transcription factor activity"/>
    <property type="evidence" value="ECO:0007669"/>
    <property type="project" value="InterPro"/>
</dbReference>
<protein>
    <submittedName>
        <fullName evidence="5">Phosphonate metabolism transcriptional regulator PhnF</fullName>
    </submittedName>
</protein>
<evidence type="ECO:0000313" key="6">
    <source>
        <dbReference type="Proteomes" id="UP000308430"/>
    </source>
</evidence>
<reference evidence="5 6" key="1">
    <citation type="submission" date="2019-04" db="EMBL/GenBank/DDBJ databases">
        <title>Azoarcus nasutitermitis sp. nov. isolated from termite nest.</title>
        <authorList>
            <person name="Lin S.-Y."/>
            <person name="Hameed A."/>
            <person name="Hsu Y.-H."/>
            <person name="Young C.-C."/>
        </authorList>
    </citation>
    <scope>NUCLEOTIDE SEQUENCE [LARGE SCALE GENOMIC DNA]</scope>
    <source>
        <strain evidence="5 6">CC-YHH838</strain>
    </source>
</reference>
<dbReference type="AlphaFoldDB" id="A0A4S4AVB8"/>
<proteinExistence type="predicted"/>
<name>A0A4S4AVB8_9RHOO</name>
<dbReference type="SMART" id="SM00866">
    <property type="entry name" value="UTRA"/>
    <property type="match status" value="1"/>
</dbReference>
<dbReference type="InterPro" id="IPR012702">
    <property type="entry name" value="CP_lyase_PhnF"/>
</dbReference>
<dbReference type="EMBL" id="SSOC01000005">
    <property type="protein sequence ID" value="THF63951.1"/>
    <property type="molecule type" value="Genomic_DNA"/>
</dbReference>
<dbReference type="SUPFAM" id="SSF64288">
    <property type="entry name" value="Chorismate lyase-like"/>
    <property type="match status" value="1"/>
</dbReference>
<keyword evidence="1" id="KW-0805">Transcription regulation</keyword>
<dbReference type="InterPro" id="IPR050679">
    <property type="entry name" value="Bact_HTH_transcr_reg"/>
</dbReference>
<keyword evidence="2" id="KW-0238">DNA-binding</keyword>
<feature type="domain" description="HTH gntR-type" evidence="4">
    <location>
        <begin position="7"/>
        <end position="75"/>
    </location>
</feature>
<dbReference type="GO" id="GO:0045892">
    <property type="term" value="P:negative regulation of DNA-templated transcription"/>
    <property type="evidence" value="ECO:0007669"/>
    <property type="project" value="TreeGrafter"/>
</dbReference>
<dbReference type="OrthoDB" id="6626198at2"/>
<dbReference type="PANTHER" id="PTHR44846:SF1">
    <property type="entry name" value="MANNOSYL-D-GLYCERATE TRANSPORT_METABOLISM SYSTEM REPRESSOR MNGR-RELATED"/>
    <property type="match status" value="1"/>
</dbReference>
<evidence type="ECO:0000313" key="5">
    <source>
        <dbReference type="EMBL" id="THF63951.1"/>
    </source>
</evidence>